<comment type="caution">
    <text evidence="1">The sequence shown here is derived from an EMBL/GenBank/DDBJ whole genome shotgun (WGS) entry which is preliminary data.</text>
</comment>
<evidence type="ECO:0000313" key="2">
    <source>
        <dbReference type="Proteomes" id="UP001196413"/>
    </source>
</evidence>
<proteinExistence type="predicted"/>
<accession>A0AAD5QX39</accession>
<dbReference type="EMBL" id="JAHQIW010005256">
    <property type="protein sequence ID" value="KAJ1365394.1"/>
    <property type="molecule type" value="Genomic_DNA"/>
</dbReference>
<name>A0AAD5QX39_PARTN</name>
<gene>
    <name evidence="1" type="ORF">KIN20_025681</name>
</gene>
<evidence type="ECO:0000313" key="1">
    <source>
        <dbReference type="EMBL" id="KAJ1365394.1"/>
    </source>
</evidence>
<dbReference type="Proteomes" id="UP001196413">
    <property type="component" value="Unassembled WGS sequence"/>
</dbReference>
<organism evidence="1 2">
    <name type="scientific">Parelaphostrongylus tenuis</name>
    <name type="common">Meningeal worm</name>
    <dbReference type="NCBI Taxonomy" id="148309"/>
    <lineage>
        <taxon>Eukaryota</taxon>
        <taxon>Metazoa</taxon>
        <taxon>Ecdysozoa</taxon>
        <taxon>Nematoda</taxon>
        <taxon>Chromadorea</taxon>
        <taxon>Rhabditida</taxon>
        <taxon>Rhabditina</taxon>
        <taxon>Rhabditomorpha</taxon>
        <taxon>Strongyloidea</taxon>
        <taxon>Metastrongylidae</taxon>
        <taxon>Parelaphostrongylus</taxon>
    </lineage>
</organism>
<keyword evidence="2" id="KW-1185">Reference proteome</keyword>
<reference evidence="1" key="1">
    <citation type="submission" date="2021-06" db="EMBL/GenBank/DDBJ databases">
        <title>Parelaphostrongylus tenuis whole genome reference sequence.</title>
        <authorList>
            <person name="Garwood T.J."/>
            <person name="Larsen P.A."/>
            <person name="Fountain-Jones N.M."/>
            <person name="Garbe J.R."/>
            <person name="Macchietto M.G."/>
            <person name="Kania S.A."/>
            <person name="Gerhold R.W."/>
            <person name="Richards J.E."/>
            <person name="Wolf T.M."/>
        </authorList>
    </citation>
    <scope>NUCLEOTIDE SEQUENCE</scope>
    <source>
        <strain evidence="1">MNPRO001-30</strain>
        <tissue evidence="1">Meninges</tissue>
    </source>
</reference>
<dbReference type="AlphaFoldDB" id="A0AAD5QX39"/>
<protein>
    <submittedName>
        <fullName evidence="1">Uncharacterized protein</fullName>
    </submittedName>
</protein>
<sequence length="107" mass="12225">MPSRQNSDAAYTVCDENCRLFVLVRLSVRASGMGFFIEHSDDDRDQKMQVNVRIRGDIYQNVKVPAPELTNDRKFSDKPEIIESLAEIRLQTGAETALHIKTTKKQK</sequence>